<keyword evidence="4" id="KW-0238">DNA-binding</keyword>
<proteinExistence type="inferred from homology"/>
<gene>
    <name evidence="8" type="ORF">LCGC14_1538420</name>
</gene>
<dbReference type="Pfam" id="PF01385">
    <property type="entry name" value="OrfB_IS605"/>
    <property type="match status" value="1"/>
</dbReference>
<dbReference type="Pfam" id="PF07282">
    <property type="entry name" value="Cas12f1-like_TNB"/>
    <property type="match status" value="1"/>
</dbReference>
<reference evidence="8" key="1">
    <citation type="journal article" date="2015" name="Nature">
        <title>Complex archaea that bridge the gap between prokaryotes and eukaryotes.</title>
        <authorList>
            <person name="Spang A."/>
            <person name="Saw J.H."/>
            <person name="Jorgensen S.L."/>
            <person name="Zaremba-Niedzwiedzka K."/>
            <person name="Martijn J."/>
            <person name="Lind A.E."/>
            <person name="van Eijk R."/>
            <person name="Schleper C."/>
            <person name="Guy L."/>
            <person name="Ettema T.J."/>
        </authorList>
    </citation>
    <scope>NUCLEOTIDE SEQUENCE</scope>
</reference>
<dbReference type="GO" id="GO:0003677">
    <property type="term" value="F:DNA binding"/>
    <property type="evidence" value="ECO:0007669"/>
    <property type="project" value="UniProtKB-KW"/>
</dbReference>
<evidence type="ECO:0000256" key="3">
    <source>
        <dbReference type="ARBA" id="ARBA00022578"/>
    </source>
</evidence>
<protein>
    <recommendedName>
        <fullName evidence="9">Transposase IS891/IS1136/IS1341 domain-containing protein</fullName>
    </recommendedName>
</protein>
<evidence type="ECO:0000256" key="1">
    <source>
        <dbReference type="ARBA" id="ARBA00008761"/>
    </source>
</evidence>
<feature type="domain" description="Cas12f1-like TNB" evidence="7">
    <location>
        <begin position="282"/>
        <end position="347"/>
    </location>
</feature>
<keyword evidence="5" id="KW-0233">DNA recombination</keyword>
<dbReference type="AlphaFoldDB" id="A0A0F9L9T4"/>
<sequence>MILTRKIKLHPSFEQKNILMDTLVQYKMCIQHCFQVGFQNKITSNSKLHAETYFPLRKKTTIQSQLVCSARTRAIGVLRSIKNNTKGKWNTKQPVVHKYPTICYYKNCCSYTGMGIKLSTSQGRIEIPLVHYPFIDGEWKNLKPTCQLQYKASKDEWYILALFDVISKPKTSGNEVLGIDRGIKQTAVLSNNQFVNSKHTRKIKSKYSHLRHRLAKKGTKSAKRLLKKISGKEHRFVKDANHCIAKMIINLPFDIFVLEQLSIRPKKRLGKSFNRRLMGWSWKQLEQFLTYKAELAGKKVEYVDARYTSQKCSRCDHIKRSSRRGILFKCAKCGFQLHADLNAARNIKNNFFKTQNATSILGRAISTVQTSQSELCSA</sequence>
<organism evidence="8">
    <name type="scientific">marine sediment metagenome</name>
    <dbReference type="NCBI Taxonomy" id="412755"/>
    <lineage>
        <taxon>unclassified sequences</taxon>
        <taxon>metagenomes</taxon>
        <taxon>ecological metagenomes</taxon>
    </lineage>
</organism>
<evidence type="ECO:0000256" key="4">
    <source>
        <dbReference type="ARBA" id="ARBA00023125"/>
    </source>
</evidence>
<evidence type="ECO:0000259" key="7">
    <source>
        <dbReference type="Pfam" id="PF07282"/>
    </source>
</evidence>
<comment type="similarity">
    <text evidence="1">In the C-terminal section; belongs to the transposase 35 family.</text>
</comment>
<dbReference type="InterPro" id="IPR051399">
    <property type="entry name" value="RNA-guided_DNA_endo/Transpos"/>
</dbReference>
<dbReference type="InterPro" id="IPR010095">
    <property type="entry name" value="Cas12f1-like_TNB"/>
</dbReference>
<evidence type="ECO:0008006" key="9">
    <source>
        <dbReference type="Google" id="ProtNLM"/>
    </source>
</evidence>
<dbReference type="InterPro" id="IPR001959">
    <property type="entry name" value="Transposase"/>
</dbReference>
<dbReference type="EMBL" id="LAZR01011612">
    <property type="protein sequence ID" value="KKM60775.1"/>
    <property type="molecule type" value="Genomic_DNA"/>
</dbReference>
<comment type="caution">
    <text evidence="8">The sequence shown here is derived from an EMBL/GenBank/DDBJ whole genome shotgun (WGS) entry which is preliminary data.</text>
</comment>
<dbReference type="GO" id="GO:0032196">
    <property type="term" value="P:transposition"/>
    <property type="evidence" value="ECO:0007669"/>
    <property type="project" value="UniProtKB-KW"/>
</dbReference>
<evidence type="ECO:0000259" key="6">
    <source>
        <dbReference type="Pfam" id="PF01385"/>
    </source>
</evidence>
<feature type="domain" description="Probable transposase IS891/IS1136/IS1341" evidence="6">
    <location>
        <begin position="168"/>
        <end position="251"/>
    </location>
</feature>
<dbReference type="PANTHER" id="PTHR30405">
    <property type="entry name" value="TRANSPOSASE"/>
    <property type="match status" value="1"/>
</dbReference>
<dbReference type="PANTHER" id="PTHR30405:SF11">
    <property type="entry name" value="RNA-GUIDED DNA ENDONUCLEASE RV2885C-RELATED"/>
    <property type="match status" value="1"/>
</dbReference>
<comment type="similarity">
    <text evidence="2">In the N-terminal section; belongs to the transposase 2 family.</text>
</comment>
<dbReference type="GO" id="GO:0006310">
    <property type="term" value="P:DNA recombination"/>
    <property type="evidence" value="ECO:0007669"/>
    <property type="project" value="UniProtKB-KW"/>
</dbReference>
<dbReference type="NCBIfam" id="TIGR01766">
    <property type="entry name" value="IS200/IS605 family accessory protein TnpB-like domain"/>
    <property type="match status" value="1"/>
</dbReference>
<dbReference type="NCBIfam" id="NF040570">
    <property type="entry name" value="guided_TnpB"/>
    <property type="match status" value="1"/>
</dbReference>
<accession>A0A0F9L9T4</accession>
<evidence type="ECO:0000256" key="2">
    <source>
        <dbReference type="ARBA" id="ARBA00011044"/>
    </source>
</evidence>
<evidence type="ECO:0000313" key="8">
    <source>
        <dbReference type="EMBL" id="KKM60775.1"/>
    </source>
</evidence>
<name>A0A0F9L9T4_9ZZZZ</name>
<evidence type="ECO:0000256" key="5">
    <source>
        <dbReference type="ARBA" id="ARBA00023172"/>
    </source>
</evidence>
<keyword evidence="3" id="KW-0815">Transposition</keyword>